<dbReference type="CDD" id="cd01392">
    <property type="entry name" value="HTH_LacI"/>
    <property type="match status" value="1"/>
</dbReference>
<keyword evidence="1" id="KW-0805">Transcription regulation</keyword>
<dbReference type="Gene3D" id="1.10.260.40">
    <property type="entry name" value="lambda repressor-like DNA-binding domains"/>
    <property type="match status" value="1"/>
</dbReference>
<dbReference type="Pfam" id="PF00356">
    <property type="entry name" value="LacI"/>
    <property type="match status" value="1"/>
</dbReference>
<feature type="domain" description="HTH lacI-type" evidence="4">
    <location>
        <begin position="1"/>
        <end position="55"/>
    </location>
</feature>
<reference evidence="5 6" key="1">
    <citation type="submission" date="2020-04" db="EMBL/GenBank/DDBJ databases">
        <title>Usitatibacter rugosus gen. nov., sp. nov. and Usitatibacter palustris sp. nov., novel members of Usitatibacteraceae fam. nov. within the order Nitrosomonadales isolated from soil.</title>
        <authorList>
            <person name="Huber K.J."/>
            <person name="Neumann-Schaal M."/>
            <person name="Geppert A."/>
            <person name="Luckner M."/>
            <person name="Wanner G."/>
            <person name="Overmann J."/>
        </authorList>
    </citation>
    <scope>NUCLEOTIDE SEQUENCE [LARGE SCALE GENOMIC DNA]</scope>
    <source>
        <strain evidence="5 6">0125_3</strain>
    </source>
</reference>
<dbReference type="EMBL" id="CP053069">
    <property type="protein sequence ID" value="QJR12842.1"/>
    <property type="molecule type" value="Genomic_DNA"/>
</dbReference>
<dbReference type="KEGG" id="uru:DSM104443_03936"/>
<dbReference type="PANTHER" id="PTHR30146:SF33">
    <property type="entry name" value="TRANSCRIPTIONAL REGULATOR"/>
    <property type="match status" value="1"/>
</dbReference>
<dbReference type="GO" id="GO:0000976">
    <property type="term" value="F:transcription cis-regulatory region binding"/>
    <property type="evidence" value="ECO:0007669"/>
    <property type="project" value="TreeGrafter"/>
</dbReference>
<dbReference type="Gene3D" id="3.40.50.2300">
    <property type="match status" value="2"/>
</dbReference>
<evidence type="ECO:0000256" key="1">
    <source>
        <dbReference type="ARBA" id="ARBA00023015"/>
    </source>
</evidence>
<keyword evidence="3" id="KW-0804">Transcription</keyword>
<dbReference type="PROSITE" id="PS50932">
    <property type="entry name" value="HTH_LACI_2"/>
    <property type="match status" value="1"/>
</dbReference>
<dbReference type="InterPro" id="IPR028082">
    <property type="entry name" value="Peripla_BP_I"/>
</dbReference>
<dbReference type="Proteomes" id="UP000501534">
    <property type="component" value="Chromosome"/>
</dbReference>
<evidence type="ECO:0000313" key="5">
    <source>
        <dbReference type="EMBL" id="QJR12842.1"/>
    </source>
</evidence>
<sequence>MTLDDVARLAKVSPITVSRALNNPSQLSPETLERVQKAVERTGYVPNRLAGGLASARSRLVVAIVPTVAGLVFLETVQALTDALAAGGYDVVLGQSGYDGRREDDLLDAVIGRRPDGVVLTGVMHSPHGRKRLAAAGIPVVETWDLTPTPIDMLVGFSHEKVGVAAADYLVSRGVKRPAIISADDYRAGLRREGFAKQCEKLLGVVPPARLVKAPTTIGRGRRGLAALLERWPDIDAVFCSSDVLAQGVLIECHARGIDVPGELKVFGFGDLDFAADLHPALSTVRIDGTAIGRTAARFVIDRVEGRPIDAPIVDLGFTVVPRASA</sequence>
<organism evidence="5 6">
    <name type="scientific">Usitatibacter rugosus</name>
    <dbReference type="NCBI Taxonomy" id="2732067"/>
    <lineage>
        <taxon>Bacteria</taxon>
        <taxon>Pseudomonadati</taxon>
        <taxon>Pseudomonadota</taxon>
        <taxon>Betaproteobacteria</taxon>
        <taxon>Nitrosomonadales</taxon>
        <taxon>Usitatibacteraceae</taxon>
        <taxon>Usitatibacter</taxon>
    </lineage>
</organism>
<dbReference type="InterPro" id="IPR046335">
    <property type="entry name" value="LacI/GalR-like_sensor"/>
</dbReference>
<evidence type="ECO:0000256" key="2">
    <source>
        <dbReference type="ARBA" id="ARBA00023125"/>
    </source>
</evidence>
<proteinExistence type="predicted"/>
<gene>
    <name evidence="5" type="primary">gntR_3</name>
    <name evidence="5" type="ORF">DSM104443_03936</name>
</gene>
<dbReference type="PANTHER" id="PTHR30146">
    <property type="entry name" value="LACI-RELATED TRANSCRIPTIONAL REPRESSOR"/>
    <property type="match status" value="1"/>
</dbReference>
<dbReference type="InterPro" id="IPR000843">
    <property type="entry name" value="HTH_LacI"/>
</dbReference>
<evidence type="ECO:0000259" key="4">
    <source>
        <dbReference type="PROSITE" id="PS50932"/>
    </source>
</evidence>
<dbReference type="SUPFAM" id="SSF47413">
    <property type="entry name" value="lambda repressor-like DNA-binding domains"/>
    <property type="match status" value="1"/>
</dbReference>
<accession>A0A6M4H0H8</accession>
<keyword evidence="6" id="KW-1185">Reference proteome</keyword>
<dbReference type="InterPro" id="IPR010982">
    <property type="entry name" value="Lambda_DNA-bd_dom_sf"/>
</dbReference>
<dbReference type="SMART" id="SM00354">
    <property type="entry name" value="HTH_LACI"/>
    <property type="match status" value="1"/>
</dbReference>
<dbReference type="Pfam" id="PF13377">
    <property type="entry name" value="Peripla_BP_3"/>
    <property type="match status" value="1"/>
</dbReference>
<dbReference type="AlphaFoldDB" id="A0A6M4H0H8"/>
<dbReference type="GO" id="GO:0003700">
    <property type="term" value="F:DNA-binding transcription factor activity"/>
    <property type="evidence" value="ECO:0007669"/>
    <property type="project" value="TreeGrafter"/>
</dbReference>
<dbReference type="CDD" id="cd01575">
    <property type="entry name" value="PBP1_GntR"/>
    <property type="match status" value="1"/>
</dbReference>
<evidence type="ECO:0000313" key="6">
    <source>
        <dbReference type="Proteomes" id="UP000501534"/>
    </source>
</evidence>
<evidence type="ECO:0000256" key="3">
    <source>
        <dbReference type="ARBA" id="ARBA00023163"/>
    </source>
</evidence>
<dbReference type="SUPFAM" id="SSF53822">
    <property type="entry name" value="Periplasmic binding protein-like I"/>
    <property type="match status" value="1"/>
</dbReference>
<name>A0A6M4H0H8_9PROT</name>
<keyword evidence="2" id="KW-0238">DNA-binding</keyword>
<dbReference type="PROSITE" id="PS00356">
    <property type="entry name" value="HTH_LACI_1"/>
    <property type="match status" value="1"/>
</dbReference>
<protein>
    <submittedName>
        <fullName evidence="5">HTH-type transcriptional regulator GntR</fullName>
    </submittedName>
</protein>